<evidence type="ECO:0000256" key="4">
    <source>
        <dbReference type="ARBA" id="ARBA00022989"/>
    </source>
</evidence>
<evidence type="ECO:0000256" key="5">
    <source>
        <dbReference type="ARBA" id="ARBA00023136"/>
    </source>
</evidence>
<keyword evidence="2" id="KW-1003">Cell membrane</keyword>
<protein>
    <submittedName>
        <fullName evidence="8">FIST C-terminal domain-containing protein</fullName>
    </submittedName>
</protein>
<accession>A0ABV4TRR8</accession>
<dbReference type="Pfam" id="PF10442">
    <property type="entry name" value="FIST_C"/>
    <property type="match status" value="1"/>
</dbReference>
<dbReference type="Pfam" id="PF08495">
    <property type="entry name" value="FIST"/>
    <property type="match status" value="1"/>
</dbReference>
<comment type="caution">
    <text evidence="8">The sequence shown here is derived from an EMBL/GenBank/DDBJ whole genome shotgun (WGS) entry which is preliminary data.</text>
</comment>
<dbReference type="InterPro" id="IPR016741">
    <property type="entry name" value="UCP018953"/>
</dbReference>
<evidence type="ECO:0000313" key="8">
    <source>
        <dbReference type="EMBL" id="MFA9460021.1"/>
    </source>
</evidence>
<dbReference type="RefSeq" id="WP_373654799.1">
    <property type="nucleotide sequence ID" value="NZ_JBGUAW010000002.1"/>
</dbReference>
<comment type="subcellular location">
    <subcellularLocation>
        <location evidence="1">Cell membrane</location>
        <topology evidence="1">Multi-pass membrane protein</topology>
    </subcellularLocation>
</comment>
<keyword evidence="9" id="KW-1185">Reference proteome</keyword>
<evidence type="ECO:0000256" key="3">
    <source>
        <dbReference type="ARBA" id="ARBA00022692"/>
    </source>
</evidence>
<proteinExistence type="predicted"/>
<feature type="domain" description="FIST C-domain" evidence="7">
    <location>
        <begin position="220"/>
        <end position="360"/>
    </location>
</feature>
<gene>
    <name evidence="8" type="ORF">ACERLL_04210</name>
</gene>
<dbReference type="Proteomes" id="UP001575181">
    <property type="component" value="Unassembled WGS sequence"/>
</dbReference>
<keyword evidence="3" id="KW-0812">Transmembrane</keyword>
<keyword evidence="5" id="KW-0472">Membrane</keyword>
<dbReference type="PANTHER" id="PTHR14939:SF5">
    <property type="entry name" value="F-BOX ONLY PROTEIN 22"/>
    <property type="match status" value="1"/>
</dbReference>
<evidence type="ECO:0000259" key="7">
    <source>
        <dbReference type="SMART" id="SM01204"/>
    </source>
</evidence>
<feature type="domain" description="FIST" evidence="6">
    <location>
        <begin position="32"/>
        <end position="219"/>
    </location>
</feature>
<dbReference type="SMART" id="SM00897">
    <property type="entry name" value="FIST"/>
    <property type="match status" value="1"/>
</dbReference>
<dbReference type="PANTHER" id="PTHR14939">
    <property type="entry name" value="F-BOX ONLY PROTEIN 22"/>
    <property type="match status" value="1"/>
</dbReference>
<evidence type="ECO:0000256" key="2">
    <source>
        <dbReference type="ARBA" id="ARBA00022475"/>
    </source>
</evidence>
<dbReference type="InterPro" id="IPR013702">
    <property type="entry name" value="FIST_domain_N"/>
</dbReference>
<evidence type="ECO:0000256" key="1">
    <source>
        <dbReference type="ARBA" id="ARBA00004651"/>
    </source>
</evidence>
<organism evidence="8 9">
    <name type="scientific">Thiohalorhabdus methylotrophus</name>
    <dbReference type="NCBI Taxonomy" id="3242694"/>
    <lineage>
        <taxon>Bacteria</taxon>
        <taxon>Pseudomonadati</taxon>
        <taxon>Pseudomonadota</taxon>
        <taxon>Gammaproteobacteria</taxon>
        <taxon>Thiohalorhabdales</taxon>
        <taxon>Thiohalorhabdaceae</taxon>
        <taxon>Thiohalorhabdus</taxon>
    </lineage>
</organism>
<dbReference type="EMBL" id="JBGUAW010000002">
    <property type="protein sequence ID" value="MFA9460021.1"/>
    <property type="molecule type" value="Genomic_DNA"/>
</dbReference>
<dbReference type="SMART" id="SM01204">
    <property type="entry name" value="FIST_C"/>
    <property type="match status" value="1"/>
</dbReference>
<dbReference type="InterPro" id="IPR019494">
    <property type="entry name" value="FIST_C"/>
</dbReference>
<name>A0ABV4TRR8_9GAMM</name>
<reference evidence="8 9" key="1">
    <citation type="submission" date="2024-08" db="EMBL/GenBank/DDBJ databases">
        <title>Whole-genome sequencing of halo(alkali)philic microorganisms from hypersaline lakes.</title>
        <authorList>
            <person name="Sorokin D.Y."/>
            <person name="Merkel A.Y."/>
            <person name="Messina E."/>
            <person name="Yakimov M."/>
        </authorList>
    </citation>
    <scope>NUCLEOTIDE SEQUENCE [LARGE SCALE GENOMIC DNA]</scope>
    <source>
        <strain evidence="8 9">Cl-TMA</strain>
    </source>
</reference>
<dbReference type="PIRSF" id="PIRSF018953">
    <property type="entry name" value="UCP018953"/>
    <property type="match status" value="1"/>
</dbReference>
<keyword evidence="4" id="KW-1133">Transmembrane helix</keyword>
<evidence type="ECO:0000259" key="6">
    <source>
        <dbReference type="SMART" id="SM00897"/>
    </source>
</evidence>
<evidence type="ECO:0000313" key="9">
    <source>
        <dbReference type="Proteomes" id="UP001575181"/>
    </source>
</evidence>
<sequence>MERFRAGHAGGPLWRDAADSCLEQVGTLPAGANLGFVYVTDEWSDEFSAVVDYLKAHTGIERWVGTVGAGVCGPGKEYHMTPAMSLLVGAFPGDGIRLLPTLEADLDDLRAELAPWYRGYGAVQAVVHGDPRNEEVPELIGRLADELPDGFLVGGVTATRGRAYPQVAGSVTQGGLSGVLLSEETPLVTGLTQGCTPIGPHREVTACDGNALIELDGRPALDVFYEDIGELLARDLNKVAGYIFAGFPQGGADSGDYLVRNLVGVNEEKKVVGIGEEVTEGQKVMFCRRDGNTAREDLVRMVREVRDRAGGSARGALYFSCVGRGASLFGESSNELRLVQQELGDVPLAGFFCNGEIYDSRLYGYTGVLALFP</sequence>